<accession>A0A9D1NLV2</accession>
<evidence type="ECO:0000313" key="2">
    <source>
        <dbReference type="Proteomes" id="UP000886845"/>
    </source>
</evidence>
<comment type="caution">
    <text evidence="1">The sequence shown here is derived from an EMBL/GenBank/DDBJ whole genome shotgun (WGS) entry which is preliminary data.</text>
</comment>
<dbReference type="AlphaFoldDB" id="A0A9D1NLV2"/>
<reference evidence="1" key="2">
    <citation type="journal article" date="2021" name="PeerJ">
        <title>Extensive microbial diversity within the chicken gut microbiome revealed by metagenomics and culture.</title>
        <authorList>
            <person name="Gilroy R."/>
            <person name="Ravi A."/>
            <person name="Getino M."/>
            <person name="Pursley I."/>
            <person name="Horton D.L."/>
            <person name="Alikhan N.F."/>
            <person name="Baker D."/>
            <person name="Gharbi K."/>
            <person name="Hall N."/>
            <person name="Watson M."/>
            <person name="Adriaenssens E.M."/>
            <person name="Foster-Nyarko E."/>
            <person name="Jarju S."/>
            <person name="Secka A."/>
            <person name="Antonio M."/>
            <person name="Oren A."/>
            <person name="Chaudhuri R.R."/>
            <person name="La Ragione R."/>
            <person name="Hildebrand F."/>
            <person name="Pallen M.J."/>
        </authorList>
    </citation>
    <scope>NUCLEOTIDE SEQUENCE</scope>
    <source>
        <strain evidence="1">35461</strain>
    </source>
</reference>
<organism evidence="1 2">
    <name type="scientific">Candidatus Spyradenecus faecavium</name>
    <dbReference type="NCBI Taxonomy" id="2840947"/>
    <lineage>
        <taxon>Bacteria</taxon>
        <taxon>Pseudomonadati</taxon>
        <taxon>Lentisphaerota</taxon>
        <taxon>Lentisphaeria</taxon>
        <taxon>Lentisphaerales</taxon>
        <taxon>Lentisphaeraceae</taxon>
        <taxon>Lentisphaeraceae incertae sedis</taxon>
        <taxon>Candidatus Spyradenecus</taxon>
    </lineage>
</organism>
<evidence type="ECO:0000313" key="1">
    <source>
        <dbReference type="EMBL" id="HIV08797.1"/>
    </source>
</evidence>
<gene>
    <name evidence="1" type="ORF">IAC79_01615</name>
</gene>
<feature type="non-terminal residue" evidence="1">
    <location>
        <position position="1"/>
    </location>
</feature>
<dbReference type="Proteomes" id="UP000886845">
    <property type="component" value="Unassembled WGS sequence"/>
</dbReference>
<dbReference type="EMBL" id="DVOR01000054">
    <property type="protein sequence ID" value="HIV08797.1"/>
    <property type="molecule type" value="Genomic_DNA"/>
</dbReference>
<name>A0A9D1NLV2_9BACT</name>
<sequence length="292" mass="30471">LTIDQPPASKGAELGLLRLDAKTTETLLTVSGTIKVNGVLRAYNGTETTVGDSETTVGDTTLDTPGFAEPLDPTDGTAGGENTWAPELEETLIDIYQSQNLIGGEAKGYTQGTGKVLSASDISEAMLCFRNVAALATHGEGVSAARVAAEHSDDYAAVADLIVAYEFGISRVTLERDEDGNEVALVEVTLRNDLATDFADRTEHIVDPEGVTDIEHATPAYAEGTALVFAVNGEIVAADAVTEERGAARADGTSLTRRFRVSLAGMSADEDGRLALTVRAEPPDGTQAASAE</sequence>
<reference evidence="1" key="1">
    <citation type="submission" date="2020-10" db="EMBL/GenBank/DDBJ databases">
        <authorList>
            <person name="Gilroy R."/>
        </authorList>
    </citation>
    <scope>NUCLEOTIDE SEQUENCE</scope>
    <source>
        <strain evidence="1">35461</strain>
    </source>
</reference>
<protein>
    <submittedName>
        <fullName evidence="1">Uncharacterized protein</fullName>
    </submittedName>
</protein>
<proteinExistence type="predicted"/>